<evidence type="ECO:0000313" key="1">
    <source>
        <dbReference type="EMBL" id="KAH7657449.1"/>
    </source>
</evidence>
<accession>A0ACB7UAT5</accession>
<dbReference type="EMBL" id="CM037027">
    <property type="protein sequence ID" value="KAH7657449.1"/>
    <property type="molecule type" value="Genomic_DNA"/>
</dbReference>
<gene>
    <name evidence="1" type="ORF">IHE45_17G023200</name>
</gene>
<dbReference type="Proteomes" id="UP000827976">
    <property type="component" value="Chromosome 17"/>
</dbReference>
<name>A0ACB7UAT5_DIOAL</name>
<keyword evidence="2" id="KW-1185">Reference proteome</keyword>
<comment type="caution">
    <text evidence="1">The sequence shown here is derived from an EMBL/GenBank/DDBJ whole genome shotgun (WGS) entry which is preliminary data.</text>
</comment>
<evidence type="ECO:0000313" key="2">
    <source>
        <dbReference type="Proteomes" id="UP000827976"/>
    </source>
</evidence>
<organism evidence="1 2">
    <name type="scientific">Dioscorea alata</name>
    <name type="common">Purple yam</name>
    <dbReference type="NCBI Taxonomy" id="55571"/>
    <lineage>
        <taxon>Eukaryota</taxon>
        <taxon>Viridiplantae</taxon>
        <taxon>Streptophyta</taxon>
        <taxon>Embryophyta</taxon>
        <taxon>Tracheophyta</taxon>
        <taxon>Spermatophyta</taxon>
        <taxon>Magnoliopsida</taxon>
        <taxon>Liliopsida</taxon>
        <taxon>Dioscoreales</taxon>
        <taxon>Dioscoreaceae</taxon>
        <taxon>Dioscorea</taxon>
    </lineage>
</organism>
<proteinExistence type="predicted"/>
<reference evidence="2" key="1">
    <citation type="journal article" date="2022" name="Nat. Commun.">
        <title>Chromosome evolution and the genetic basis of agronomically important traits in greater yam.</title>
        <authorList>
            <person name="Bredeson J.V."/>
            <person name="Lyons J.B."/>
            <person name="Oniyinde I.O."/>
            <person name="Okereke N.R."/>
            <person name="Kolade O."/>
            <person name="Nnabue I."/>
            <person name="Nwadili C.O."/>
            <person name="Hribova E."/>
            <person name="Parker M."/>
            <person name="Nwogha J."/>
            <person name="Shu S."/>
            <person name="Carlson J."/>
            <person name="Kariba R."/>
            <person name="Muthemba S."/>
            <person name="Knop K."/>
            <person name="Barton G.J."/>
            <person name="Sherwood A.V."/>
            <person name="Lopez-Montes A."/>
            <person name="Asiedu R."/>
            <person name="Jamnadass R."/>
            <person name="Muchugi A."/>
            <person name="Goodstein D."/>
            <person name="Egesi C.N."/>
            <person name="Featherston J."/>
            <person name="Asfaw A."/>
            <person name="Simpson G.G."/>
            <person name="Dolezel J."/>
            <person name="Hendre P.S."/>
            <person name="Van Deynze A."/>
            <person name="Kumar P.L."/>
            <person name="Obidiegwu J.E."/>
            <person name="Bhattacharjee R."/>
            <person name="Rokhsar D.S."/>
        </authorList>
    </citation>
    <scope>NUCLEOTIDE SEQUENCE [LARGE SCALE GENOMIC DNA]</scope>
    <source>
        <strain evidence="2">cv. TDa95/00328</strain>
    </source>
</reference>
<sequence length="189" mass="21281">MAAMLDMSEPTMMPSYSYSPLFLPTLQDQPLLTTTSCHESFSPLPSSYHINTFNGGHEVLSFPPDISSIQTCGNNDMKRLKVDGDLKIGFRTKSQVEILDDGFKWRKYGKKSVKNSPNPRNYYKCSSEGCGVKKRVERDPENSEYVLTVYEGVHNHQSPANVSVQEICTSWSSSSSDQIYAFDAYSQCF</sequence>
<protein>
    <submittedName>
        <fullName evidence="1">WRKY domain-containing protein</fullName>
    </submittedName>
</protein>